<keyword evidence="3" id="KW-1185">Reference proteome</keyword>
<reference evidence="2 3" key="1">
    <citation type="submission" date="2016-10" db="EMBL/GenBank/DDBJ databases">
        <authorList>
            <person name="de Groot N.N."/>
        </authorList>
    </citation>
    <scope>NUCLEOTIDE SEQUENCE [LARGE SCALE GENOMIC DNA]</scope>
    <source>
        <strain evidence="2 3">IBRC-M 10780</strain>
    </source>
</reference>
<name>A0A1H9Y8H8_9BACI</name>
<accession>A0A1H9Y8H8</accession>
<dbReference type="OrthoDB" id="2967034at2"/>
<evidence type="ECO:0000313" key="3">
    <source>
        <dbReference type="Proteomes" id="UP000198618"/>
    </source>
</evidence>
<evidence type="ECO:0000313" key="2">
    <source>
        <dbReference type="EMBL" id="SES65129.1"/>
    </source>
</evidence>
<gene>
    <name evidence="2" type="ORF">SAMN05216389_101255</name>
</gene>
<feature type="region of interest" description="Disordered" evidence="1">
    <location>
        <begin position="1"/>
        <end position="39"/>
    </location>
</feature>
<dbReference type="EMBL" id="FOHE01000001">
    <property type="protein sequence ID" value="SES65129.1"/>
    <property type="molecule type" value="Genomic_DNA"/>
</dbReference>
<protein>
    <submittedName>
        <fullName evidence="2">Uncharacterized protein</fullName>
    </submittedName>
</protein>
<organism evidence="2 3">
    <name type="scientific">Oceanobacillus limi</name>
    <dbReference type="NCBI Taxonomy" id="930131"/>
    <lineage>
        <taxon>Bacteria</taxon>
        <taxon>Bacillati</taxon>
        <taxon>Bacillota</taxon>
        <taxon>Bacilli</taxon>
        <taxon>Bacillales</taxon>
        <taxon>Bacillaceae</taxon>
        <taxon>Oceanobacillus</taxon>
    </lineage>
</organism>
<evidence type="ECO:0000256" key="1">
    <source>
        <dbReference type="SAM" id="MobiDB-lite"/>
    </source>
</evidence>
<dbReference type="Proteomes" id="UP000198618">
    <property type="component" value="Unassembled WGS sequence"/>
</dbReference>
<sequence>MKRNRHKNTGAGRYKQMRQSSESNSNPSTRNNPVNVPEPDQDIAKVANRFFQTARENNVEEETITDGERFLLQLKNEWESRQINTESLDKLLGIINALKREEGIEYVRNLMNTIKNLARKLPWKGVMNIMSDKLNLDELLQNLGSNDQAADLVKSMMNDPSTRQQAMDMMKQMMDDEEQFKQMTELMTKMFQSDK</sequence>
<dbReference type="RefSeq" id="WP_090866013.1">
    <property type="nucleotide sequence ID" value="NZ_FOHE01000001.1"/>
</dbReference>
<proteinExistence type="predicted"/>
<dbReference type="AlphaFoldDB" id="A0A1H9Y8H8"/>
<feature type="compositionally biased region" description="Polar residues" evidence="1">
    <location>
        <begin position="17"/>
        <end position="34"/>
    </location>
</feature>